<proteinExistence type="inferred from homology"/>
<gene>
    <name evidence="7" type="ORF">SAMN05660648_02608</name>
</gene>
<dbReference type="Pfam" id="PF01471">
    <property type="entry name" value="PG_binding_1"/>
    <property type="match status" value="1"/>
</dbReference>
<evidence type="ECO:0000313" key="8">
    <source>
        <dbReference type="Proteomes" id="UP000183469"/>
    </source>
</evidence>
<keyword evidence="4" id="KW-0788">Thiol protease</keyword>
<keyword evidence="5" id="KW-0732">Signal</keyword>
<protein>
    <submittedName>
        <fullName evidence="7">Putative peptidoglycan binding domain-containing protein</fullName>
    </submittedName>
</protein>
<dbReference type="InterPro" id="IPR036366">
    <property type="entry name" value="PGBDSf"/>
</dbReference>
<dbReference type="Proteomes" id="UP000183469">
    <property type="component" value="Unassembled WGS sequence"/>
</dbReference>
<evidence type="ECO:0000256" key="1">
    <source>
        <dbReference type="ARBA" id="ARBA00007074"/>
    </source>
</evidence>
<dbReference type="Pfam" id="PF00877">
    <property type="entry name" value="NLPC_P60"/>
    <property type="match status" value="1"/>
</dbReference>
<dbReference type="OrthoDB" id="9808890at2"/>
<evidence type="ECO:0000256" key="2">
    <source>
        <dbReference type="ARBA" id="ARBA00022670"/>
    </source>
</evidence>
<dbReference type="Gene3D" id="1.10.101.10">
    <property type="entry name" value="PGBD-like superfamily/PGBD"/>
    <property type="match status" value="1"/>
</dbReference>
<feature type="signal peptide" evidence="5">
    <location>
        <begin position="1"/>
        <end position="25"/>
    </location>
</feature>
<dbReference type="InterPro" id="IPR051202">
    <property type="entry name" value="Peptidase_C40"/>
</dbReference>
<comment type="similarity">
    <text evidence="1">Belongs to the peptidase C40 family.</text>
</comment>
<dbReference type="InterPro" id="IPR036365">
    <property type="entry name" value="PGBD-like_sf"/>
</dbReference>
<accession>A0A1H3ZW70</accession>
<dbReference type="InterPro" id="IPR002477">
    <property type="entry name" value="Peptidoglycan-bd-like"/>
</dbReference>
<feature type="domain" description="NlpC/P60" evidence="6">
    <location>
        <begin position="129"/>
        <end position="251"/>
    </location>
</feature>
<dbReference type="InterPro" id="IPR000064">
    <property type="entry name" value="NLP_P60_dom"/>
</dbReference>
<dbReference type="PROSITE" id="PS51935">
    <property type="entry name" value="NLPC_P60"/>
    <property type="match status" value="1"/>
</dbReference>
<dbReference type="SUPFAM" id="SSF47090">
    <property type="entry name" value="PGBD-like"/>
    <property type="match status" value="1"/>
</dbReference>
<evidence type="ECO:0000256" key="4">
    <source>
        <dbReference type="ARBA" id="ARBA00022807"/>
    </source>
</evidence>
<evidence type="ECO:0000313" key="7">
    <source>
        <dbReference type="EMBL" id="SEA27983.1"/>
    </source>
</evidence>
<dbReference type="RefSeq" id="WP_074673174.1">
    <property type="nucleotide sequence ID" value="NZ_FNQG01000013.1"/>
</dbReference>
<reference evidence="7 8" key="1">
    <citation type="submission" date="2016-10" db="EMBL/GenBank/DDBJ databases">
        <authorList>
            <person name="de Groot N.N."/>
        </authorList>
    </citation>
    <scope>NUCLEOTIDE SEQUENCE [LARGE SCALE GENOMIC DNA]</scope>
    <source>
        <strain evidence="7 8">DSM 2872</strain>
    </source>
</reference>
<evidence type="ECO:0000259" key="6">
    <source>
        <dbReference type="PROSITE" id="PS51935"/>
    </source>
</evidence>
<name>A0A1H3ZW70_SELRU</name>
<dbReference type="InterPro" id="IPR038765">
    <property type="entry name" value="Papain-like_cys_pep_sf"/>
</dbReference>
<dbReference type="SUPFAM" id="SSF54001">
    <property type="entry name" value="Cysteine proteinases"/>
    <property type="match status" value="1"/>
</dbReference>
<dbReference type="PANTHER" id="PTHR47053:SF1">
    <property type="entry name" value="MUREIN DD-ENDOPEPTIDASE MEPH-RELATED"/>
    <property type="match status" value="1"/>
</dbReference>
<dbReference type="GO" id="GO:0008234">
    <property type="term" value="F:cysteine-type peptidase activity"/>
    <property type="evidence" value="ECO:0007669"/>
    <property type="project" value="UniProtKB-KW"/>
</dbReference>
<feature type="chain" id="PRO_5010249062" evidence="5">
    <location>
        <begin position="26"/>
        <end position="252"/>
    </location>
</feature>
<dbReference type="EMBL" id="FNQG01000013">
    <property type="protein sequence ID" value="SEA27983.1"/>
    <property type="molecule type" value="Genomic_DNA"/>
</dbReference>
<evidence type="ECO:0000256" key="3">
    <source>
        <dbReference type="ARBA" id="ARBA00022801"/>
    </source>
</evidence>
<dbReference type="Gene3D" id="3.90.1720.10">
    <property type="entry name" value="endopeptidase domain like (from Nostoc punctiforme)"/>
    <property type="match status" value="1"/>
</dbReference>
<sequence>MNKQLLKTGLTLGLALFISSAVTLASPTLQEGSHGHDVLLLQKKLQAVGYKITSVDGVYGSETERAVAEFQRDNKIRITGIVNNATWRALQKAKKVKWGVDVPKPAAKESGTLASKGPLAPNNAPILAKGKVGALLKTARSYIGVPYAFGGTTPKAFDCSGYLQYVFAKNGINIPRTADEQYKLGLRTNSSKQLVPGDLVFFTTYEPGASHCGIYLGDGEFIHASSSKGVRVDALSDTYWAPRYLGGKHIVK</sequence>
<dbReference type="GO" id="GO:0006508">
    <property type="term" value="P:proteolysis"/>
    <property type="evidence" value="ECO:0007669"/>
    <property type="project" value="UniProtKB-KW"/>
</dbReference>
<dbReference type="AlphaFoldDB" id="A0A1H3ZW70"/>
<evidence type="ECO:0000256" key="5">
    <source>
        <dbReference type="SAM" id="SignalP"/>
    </source>
</evidence>
<keyword evidence="2" id="KW-0645">Protease</keyword>
<organism evidence="7 8">
    <name type="scientific">Selenomonas ruminantium</name>
    <dbReference type="NCBI Taxonomy" id="971"/>
    <lineage>
        <taxon>Bacteria</taxon>
        <taxon>Bacillati</taxon>
        <taxon>Bacillota</taxon>
        <taxon>Negativicutes</taxon>
        <taxon>Selenomonadales</taxon>
        <taxon>Selenomonadaceae</taxon>
        <taxon>Selenomonas</taxon>
    </lineage>
</organism>
<dbReference type="PANTHER" id="PTHR47053">
    <property type="entry name" value="MUREIN DD-ENDOPEPTIDASE MEPH-RELATED"/>
    <property type="match status" value="1"/>
</dbReference>
<keyword evidence="3" id="KW-0378">Hydrolase</keyword>